<keyword evidence="4" id="KW-1185">Reference proteome</keyword>
<sequence length="127" mass="12830">MKRVFLASAFVLATGTAQADVGAFVGITYAFGSNQGIGFTVQATSTRKQDRGILAAGLSYHPFATGSKVGLPVGVGYQWKDAAAIVGYDVLLQSPVVSGGYVDTRSKRRSAAPSGEGSGGEGSGGPV</sequence>
<feature type="signal peptide" evidence="2">
    <location>
        <begin position="1"/>
        <end position="19"/>
    </location>
</feature>
<evidence type="ECO:0000313" key="3">
    <source>
        <dbReference type="EMBL" id="MFD1262383.1"/>
    </source>
</evidence>
<feature type="compositionally biased region" description="Gly residues" evidence="1">
    <location>
        <begin position="116"/>
        <end position="127"/>
    </location>
</feature>
<accession>A0ABW3WBL6</accession>
<feature type="chain" id="PRO_5046597327" description="Outer membrane protein beta-barrel domain-containing protein" evidence="2">
    <location>
        <begin position="20"/>
        <end position="127"/>
    </location>
</feature>
<evidence type="ECO:0008006" key="5">
    <source>
        <dbReference type="Google" id="ProtNLM"/>
    </source>
</evidence>
<dbReference type="RefSeq" id="WP_277831393.1">
    <property type="nucleotide sequence ID" value="NZ_JARQZE010000003.1"/>
</dbReference>
<name>A0ABW3WBL6_9RHOO</name>
<gene>
    <name evidence="3" type="ORF">ACFQ4M_02230</name>
</gene>
<evidence type="ECO:0000256" key="1">
    <source>
        <dbReference type="SAM" id="MobiDB-lite"/>
    </source>
</evidence>
<keyword evidence="2" id="KW-0732">Signal</keyword>
<protein>
    <recommendedName>
        <fullName evidence="5">Outer membrane protein beta-barrel domain-containing protein</fullName>
    </recommendedName>
</protein>
<evidence type="ECO:0000256" key="2">
    <source>
        <dbReference type="SAM" id="SignalP"/>
    </source>
</evidence>
<comment type="caution">
    <text evidence="3">The sequence shown here is derived from an EMBL/GenBank/DDBJ whole genome shotgun (WGS) entry which is preliminary data.</text>
</comment>
<feature type="region of interest" description="Disordered" evidence="1">
    <location>
        <begin position="103"/>
        <end position="127"/>
    </location>
</feature>
<dbReference type="Proteomes" id="UP001597158">
    <property type="component" value="Unassembled WGS sequence"/>
</dbReference>
<dbReference type="EMBL" id="JBHTMC010000002">
    <property type="protein sequence ID" value="MFD1262383.1"/>
    <property type="molecule type" value="Genomic_DNA"/>
</dbReference>
<proteinExistence type="predicted"/>
<reference evidence="4" key="1">
    <citation type="journal article" date="2019" name="Int. J. Syst. Evol. Microbiol.">
        <title>The Global Catalogue of Microorganisms (GCM) 10K type strain sequencing project: providing services to taxonomists for standard genome sequencing and annotation.</title>
        <authorList>
            <consortium name="The Broad Institute Genomics Platform"/>
            <consortium name="The Broad Institute Genome Sequencing Center for Infectious Disease"/>
            <person name="Wu L."/>
            <person name="Ma J."/>
        </authorList>
    </citation>
    <scope>NUCLEOTIDE SEQUENCE [LARGE SCALE GENOMIC DNA]</scope>
    <source>
        <strain evidence="4">CCUG 48884</strain>
    </source>
</reference>
<evidence type="ECO:0000313" key="4">
    <source>
        <dbReference type="Proteomes" id="UP001597158"/>
    </source>
</evidence>
<organism evidence="3 4">
    <name type="scientific">Thauera mechernichensis</name>
    <dbReference type="NCBI Taxonomy" id="82788"/>
    <lineage>
        <taxon>Bacteria</taxon>
        <taxon>Pseudomonadati</taxon>
        <taxon>Pseudomonadota</taxon>
        <taxon>Betaproteobacteria</taxon>
        <taxon>Rhodocyclales</taxon>
        <taxon>Zoogloeaceae</taxon>
        <taxon>Thauera</taxon>
    </lineage>
</organism>